<evidence type="ECO:0000313" key="2">
    <source>
        <dbReference type="EMBL" id="KAF2458751.1"/>
    </source>
</evidence>
<dbReference type="Proteomes" id="UP000799766">
    <property type="component" value="Unassembled WGS sequence"/>
</dbReference>
<gene>
    <name evidence="2" type="ORF">BDY21DRAFT_211222</name>
</gene>
<evidence type="ECO:0000313" key="3">
    <source>
        <dbReference type="Proteomes" id="UP000799766"/>
    </source>
</evidence>
<keyword evidence="1" id="KW-0472">Membrane</keyword>
<feature type="transmembrane region" description="Helical" evidence="1">
    <location>
        <begin position="58"/>
        <end position="76"/>
    </location>
</feature>
<proteinExistence type="predicted"/>
<sequence>MNWKEQRTRSTVYLIPGFVCFLVFFHFALKDKYQSVSWDFSGVCCWGRCLGDRNCHEFLFFVYLSKVPLICTYYIVW</sequence>
<reference evidence="2" key="1">
    <citation type="journal article" date="2020" name="Stud. Mycol.">
        <title>101 Dothideomycetes genomes: a test case for predicting lifestyles and emergence of pathogens.</title>
        <authorList>
            <person name="Haridas S."/>
            <person name="Albert R."/>
            <person name="Binder M."/>
            <person name="Bloem J."/>
            <person name="Labutti K."/>
            <person name="Salamov A."/>
            <person name="Andreopoulos B."/>
            <person name="Baker S."/>
            <person name="Barry K."/>
            <person name="Bills G."/>
            <person name="Bluhm B."/>
            <person name="Cannon C."/>
            <person name="Castanera R."/>
            <person name="Culley D."/>
            <person name="Daum C."/>
            <person name="Ezra D."/>
            <person name="Gonzalez J."/>
            <person name="Henrissat B."/>
            <person name="Kuo A."/>
            <person name="Liang C."/>
            <person name="Lipzen A."/>
            <person name="Lutzoni F."/>
            <person name="Magnuson J."/>
            <person name="Mondo S."/>
            <person name="Nolan M."/>
            <person name="Ohm R."/>
            <person name="Pangilinan J."/>
            <person name="Park H.-J."/>
            <person name="Ramirez L."/>
            <person name="Alfaro M."/>
            <person name="Sun H."/>
            <person name="Tritt A."/>
            <person name="Yoshinaga Y."/>
            <person name="Zwiers L.-H."/>
            <person name="Turgeon B."/>
            <person name="Goodwin S."/>
            <person name="Spatafora J."/>
            <person name="Crous P."/>
            <person name="Grigoriev I."/>
        </authorList>
    </citation>
    <scope>NUCLEOTIDE SEQUENCE</scope>
    <source>
        <strain evidence="2">ATCC 16933</strain>
    </source>
</reference>
<keyword evidence="1" id="KW-1133">Transmembrane helix</keyword>
<dbReference type="AlphaFoldDB" id="A0A6A6P446"/>
<keyword evidence="3" id="KW-1185">Reference proteome</keyword>
<feature type="transmembrane region" description="Helical" evidence="1">
    <location>
        <begin position="12"/>
        <end position="29"/>
    </location>
</feature>
<name>A0A6A6P446_9PEZI</name>
<keyword evidence="1" id="KW-0812">Transmembrane</keyword>
<organism evidence="2 3">
    <name type="scientific">Lineolata rhizophorae</name>
    <dbReference type="NCBI Taxonomy" id="578093"/>
    <lineage>
        <taxon>Eukaryota</taxon>
        <taxon>Fungi</taxon>
        <taxon>Dikarya</taxon>
        <taxon>Ascomycota</taxon>
        <taxon>Pezizomycotina</taxon>
        <taxon>Dothideomycetes</taxon>
        <taxon>Dothideomycetes incertae sedis</taxon>
        <taxon>Lineolatales</taxon>
        <taxon>Lineolataceae</taxon>
        <taxon>Lineolata</taxon>
    </lineage>
</organism>
<accession>A0A6A6P446</accession>
<dbReference type="EMBL" id="MU001677">
    <property type="protein sequence ID" value="KAF2458751.1"/>
    <property type="molecule type" value="Genomic_DNA"/>
</dbReference>
<evidence type="ECO:0000256" key="1">
    <source>
        <dbReference type="SAM" id="Phobius"/>
    </source>
</evidence>
<protein>
    <submittedName>
        <fullName evidence="2">Uncharacterized protein</fullName>
    </submittedName>
</protein>